<dbReference type="InterPro" id="IPR004821">
    <property type="entry name" value="Cyt_trans-like"/>
</dbReference>
<dbReference type="SUPFAM" id="SSF52374">
    <property type="entry name" value="Nucleotidylyl transferase"/>
    <property type="match status" value="1"/>
</dbReference>
<comment type="pathway">
    <text evidence="9">Cofactor biosynthesis; coenzyme A biosynthesis; CoA from (R)-pantothenate: step 4/5.</text>
</comment>
<evidence type="ECO:0000256" key="6">
    <source>
        <dbReference type="ARBA" id="ARBA00022842"/>
    </source>
</evidence>
<feature type="site" description="Transition state stabilizer" evidence="9">
    <location>
        <position position="17"/>
    </location>
</feature>
<comment type="subunit">
    <text evidence="9">Homohexamer.</text>
</comment>
<evidence type="ECO:0000313" key="12">
    <source>
        <dbReference type="Proteomes" id="UP000808349"/>
    </source>
</evidence>
<organism evidence="11 12">
    <name type="scientific">Candidatus Defluviibacterium haderslevense</name>
    <dbReference type="NCBI Taxonomy" id="2981993"/>
    <lineage>
        <taxon>Bacteria</taxon>
        <taxon>Pseudomonadati</taxon>
        <taxon>Bacteroidota</taxon>
        <taxon>Saprospiria</taxon>
        <taxon>Saprospirales</taxon>
        <taxon>Saprospiraceae</taxon>
        <taxon>Candidatus Defluviibacterium</taxon>
    </lineage>
</organism>
<dbReference type="GO" id="GO:0005737">
    <property type="term" value="C:cytoplasm"/>
    <property type="evidence" value="ECO:0007669"/>
    <property type="project" value="UniProtKB-SubCell"/>
</dbReference>
<feature type="binding site" evidence="9">
    <location>
        <position position="41"/>
    </location>
    <ligand>
        <name>substrate</name>
    </ligand>
</feature>
<comment type="catalytic activity">
    <reaction evidence="8 9">
        <text>(R)-4'-phosphopantetheine + ATP + H(+) = 3'-dephospho-CoA + diphosphate</text>
        <dbReference type="Rhea" id="RHEA:19801"/>
        <dbReference type="ChEBI" id="CHEBI:15378"/>
        <dbReference type="ChEBI" id="CHEBI:30616"/>
        <dbReference type="ChEBI" id="CHEBI:33019"/>
        <dbReference type="ChEBI" id="CHEBI:57328"/>
        <dbReference type="ChEBI" id="CHEBI:61723"/>
        <dbReference type="EC" id="2.7.7.3"/>
    </reaction>
</comment>
<feature type="binding site" evidence="9">
    <location>
        <position position="87"/>
    </location>
    <ligand>
        <name>substrate</name>
    </ligand>
</feature>
<gene>
    <name evidence="9 11" type="primary">coaD</name>
    <name evidence="11" type="ORF">IPO85_16260</name>
</gene>
<dbReference type="EMBL" id="JADKFW010000014">
    <property type="protein sequence ID" value="MBK9719032.1"/>
    <property type="molecule type" value="Genomic_DNA"/>
</dbReference>
<evidence type="ECO:0000256" key="1">
    <source>
        <dbReference type="ARBA" id="ARBA00022490"/>
    </source>
</evidence>
<dbReference type="PANTHER" id="PTHR21342:SF1">
    <property type="entry name" value="PHOSPHOPANTETHEINE ADENYLYLTRANSFERASE"/>
    <property type="match status" value="1"/>
</dbReference>
<proteinExistence type="inferred from homology"/>
<dbReference type="CDD" id="cd02163">
    <property type="entry name" value="PPAT"/>
    <property type="match status" value="1"/>
</dbReference>
<feature type="binding site" evidence="9">
    <location>
        <position position="73"/>
    </location>
    <ligand>
        <name>substrate</name>
    </ligand>
</feature>
<evidence type="ECO:0000256" key="8">
    <source>
        <dbReference type="ARBA" id="ARBA00029346"/>
    </source>
</evidence>
<keyword evidence="4 9" id="KW-0547">Nucleotide-binding</keyword>
<feature type="binding site" evidence="9">
    <location>
        <begin position="123"/>
        <end position="129"/>
    </location>
    <ligand>
        <name>ATP</name>
        <dbReference type="ChEBI" id="CHEBI:30616"/>
    </ligand>
</feature>
<accession>A0A9D7SCB2</accession>
<evidence type="ECO:0000256" key="2">
    <source>
        <dbReference type="ARBA" id="ARBA00022679"/>
    </source>
</evidence>
<dbReference type="HAMAP" id="MF_00151">
    <property type="entry name" value="PPAT_bact"/>
    <property type="match status" value="1"/>
</dbReference>
<dbReference type="Gene3D" id="3.40.50.620">
    <property type="entry name" value="HUPs"/>
    <property type="match status" value="1"/>
</dbReference>
<evidence type="ECO:0000259" key="10">
    <source>
        <dbReference type="Pfam" id="PF01467"/>
    </source>
</evidence>
<feature type="binding site" evidence="9">
    <location>
        <begin position="9"/>
        <end position="10"/>
    </location>
    <ligand>
        <name>ATP</name>
        <dbReference type="ChEBI" id="CHEBI:30616"/>
    </ligand>
</feature>
<dbReference type="Proteomes" id="UP000808349">
    <property type="component" value="Unassembled WGS sequence"/>
</dbReference>
<evidence type="ECO:0000256" key="9">
    <source>
        <dbReference type="HAMAP-Rule" id="MF_00151"/>
    </source>
</evidence>
<dbReference type="AlphaFoldDB" id="A0A9D7SCB2"/>
<keyword evidence="5 9" id="KW-0067">ATP-binding</keyword>
<name>A0A9D7SCB2_9BACT</name>
<feature type="binding site" evidence="9">
    <location>
        <position position="17"/>
    </location>
    <ligand>
        <name>ATP</name>
        <dbReference type="ChEBI" id="CHEBI:30616"/>
    </ligand>
</feature>
<dbReference type="InterPro" id="IPR014729">
    <property type="entry name" value="Rossmann-like_a/b/a_fold"/>
</dbReference>
<keyword evidence="3 9" id="KW-0548">Nucleotidyltransferase</keyword>
<evidence type="ECO:0000256" key="4">
    <source>
        <dbReference type="ARBA" id="ARBA00022741"/>
    </source>
</evidence>
<dbReference type="PANTHER" id="PTHR21342">
    <property type="entry name" value="PHOSPHOPANTETHEINE ADENYLYLTRANSFERASE"/>
    <property type="match status" value="1"/>
</dbReference>
<feature type="binding site" evidence="9">
    <location>
        <begin position="88"/>
        <end position="90"/>
    </location>
    <ligand>
        <name>ATP</name>
        <dbReference type="ChEBI" id="CHEBI:30616"/>
    </ligand>
</feature>
<sequence>MKIAVIPGSYDPITFGHIDIIRRALPLFDEVIVAIGINSQKKNLFSLDERIRWIQEIFKDEPKVKVDHFEGLTLHYCQKMGAKYLVRGIRNATDFDYERTISQIHNTIATDLETLFFIAKPELSHISSTIVRELILGGGDISAFVPDLVSVKK</sequence>
<evidence type="ECO:0000256" key="5">
    <source>
        <dbReference type="ARBA" id="ARBA00022840"/>
    </source>
</evidence>
<protein>
    <recommendedName>
        <fullName evidence="9">Phosphopantetheine adenylyltransferase</fullName>
        <ecNumber evidence="9">2.7.7.3</ecNumber>
    </recommendedName>
    <alternativeName>
        <fullName evidence="9">Dephospho-CoA pyrophosphorylase</fullName>
    </alternativeName>
    <alternativeName>
        <fullName evidence="9">Pantetheine-phosphate adenylyltransferase</fullName>
        <shortName evidence="9">PPAT</shortName>
    </alternativeName>
</protein>
<keyword evidence="6 9" id="KW-0460">Magnesium</keyword>
<dbReference type="GO" id="GO:0004595">
    <property type="term" value="F:pantetheine-phosphate adenylyltransferase activity"/>
    <property type="evidence" value="ECO:0007669"/>
    <property type="project" value="UniProtKB-UniRule"/>
</dbReference>
<evidence type="ECO:0000256" key="3">
    <source>
        <dbReference type="ARBA" id="ARBA00022695"/>
    </source>
</evidence>
<reference evidence="11 12" key="1">
    <citation type="submission" date="2020-10" db="EMBL/GenBank/DDBJ databases">
        <title>Connecting structure to function with the recovery of over 1000 high-quality activated sludge metagenome-assembled genomes encoding full-length rRNA genes using long-read sequencing.</title>
        <authorList>
            <person name="Singleton C.M."/>
            <person name="Petriglieri F."/>
            <person name="Kristensen J.M."/>
            <person name="Kirkegaard R.H."/>
            <person name="Michaelsen T.Y."/>
            <person name="Andersen M.H."/>
            <person name="Karst S.M."/>
            <person name="Dueholm M.S."/>
            <person name="Nielsen P.H."/>
            <person name="Albertsen M."/>
        </authorList>
    </citation>
    <scope>NUCLEOTIDE SEQUENCE [LARGE SCALE GENOMIC DNA]</scope>
    <source>
        <strain evidence="11">Ribe_18-Q3-R11-54_BAT3C.373</strain>
    </source>
</reference>
<comment type="function">
    <text evidence="9">Reversibly transfers an adenylyl group from ATP to 4'-phosphopantetheine, yielding dephospho-CoA (dPCoA) and pyrophosphate.</text>
</comment>
<dbReference type="GO" id="GO:0005524">
    <property type="term" value="F:ATP binding"/>
    <property type="evidence" value="ECO:0007669"/>
    <property type="project" value="UniProtKB-KW"/>
</dbReference>
<keyword evidence="7 9" id="KW-0173">Coenzyme A biosynthesis</keyword>
<dbReference type="Pfam" id="PF01467">
    <property type="entry name" value="CTP_transf_like"/>
    <property type="match status" value="1"/>
</dbReference>
<dbReference type="NCBIfam" id="TIGR01510">
    <property type="entry name" value="coaD_prev_kdtB"/>
    <property type="match status" value="1"/>
</dbReference>
<evidence type="ECO:0000256" key="7">
    <source>
        <dbReference type="ARBA" id="ARBA00022993"/>
    </source>
</evidence>
<dbReference type="NCBIfam" id="TIGR00125">
    <property type="entry name" value="cyt_tran_rel"/>
    <property type="match status" value="1"/>
</dbReference>
<comment type="cofactor">
    <cofactor evidence="9">
        <name>Mg(2+)</name>
        <dbReference type="ChEBI" id="CHEBI:18420"/>
    </cofactor>
</comment>
<dbReference type="InterPro" id="IPR001980">
    <property type="entry name" value="PPAT"/>
</dbReference>
<keyword evidence="1 9" id="KW-0963">Cytoplasm</keyword>
<evidence type="ECO:0000313" key="11">
    <source>
        <dbReference type="EMBL" id="MBK9719032.1"/>
    </source>
</evidence>
<feature type="binding site" evidence="9">
    <location>
        <position position="98"/>
    </location>
    <ligand>
        <name>ATP</name>
        <dbReference type="ChEBI" id="CHEBI:30616"/>
    </ligand>
</feature>
<dbReference type="PRINTS" id="PR01020">
    <property type="entry name" value="LPSBIOSNTHSS"/>
</dbReference>
<dbReference type="GO" id="GO:0015937">
    <property type="term" value="P:coenzyme A biosynthetic process"/>
    <property type="evidence" value="ECO:0007669"/>
    <property type="project" value="UniProtKB-UniRule"/>
</dbReference>
<feature type="binding site" evidence="9">
    <location>
        <position position="9"/>
    </location>
    <ligand>
        <name>substrate</name>
    </ligand>
</feature>
<comment type="subcellular location">
    <subcellularLocation>
        <location evidence="9">Cytoplasm</location>
    </subcellularLocation>
</comment>
<feature type="domain" description="Cytidyltransferase-like" evidence="10">
    <location>
        <begin position="6"/>
        <end position="133"/>
    </location>
</feature>
<comment type="caution">
    <text evidence="11">The sequence shown here is derived from an EMBL/GenBank/DDBJ whole genome shotgun (WGS) entry which is preliminary data.</text>
</comment>
<keyword evidence="2 9" id="KW-0808">Transferase</keyword>
<comment type="similarity">
    <text evidence="9">Belongs to the bacterial CoaD family.</text>
</comment>
<dbReference type="EC" id="2.7.7.3" evidence="9"/>